<evidence type="ECO:0000313" key="2">
    <source>
        <dbReference type="Proteomes" id="UP001152320"/>
    </source>
</evidence>
<organism evidence="1 2">
    <name type="scientific">Holothuria leucospilota</name>
    <name type="common">Black long sea cucumber</name>
    <name type="synonym">Mertensiothuria leucospilota</name>
    <dbReference type="NCBI Taxonomy" id="206669"/>
    <lineage>
        <taxon>Eukaryota</taxon>
        <taxon>Metazoa</taxon>
        <taxon>Echinodermata</taxon>
        <taxon>Eleutherozoa</taxon>
        <taxon>Echinozoa</taxon>
        <taxon>Holothuroidea</taxon>
        <taxon>Aspidochirotacea</taxon>
        <taxon>Aspidochirotida</taxon>
        <taxon>Holothuriidae</taxon>
        <taxon>Holothuria</taxon>
    </lineage>
</organism>
<dbReference type="Proteomes" id="UP001152320">
    <property type="component" value="Chromosome 1"/>
</dbReference>
<comment type="caution">
    <text evidence="1">The sequence shown here is derived from an EMBL/GenBank/DDBJ whole genome shotgun (WGS) entry which is preliminary data.</text>
</comment>
<gene>
    <name evidence="1" type="ORF">HOLleu_04483</name>
</gene>
<reference evidence="1" key="1">
    <citation type="submission" date="2021-10" db="EMBL/GenBank/DDBJ databases">
        <title>Tropical sea cucumber genome reveals ecological adaptation and Cuvierian tubules defense mechanism.</title>
        <authorList>
            <person name="Chen T."/>
        </authorList>
    </citation>
    <scope>NUCLEOTIDE SEQUENCE</scope>
    <source>
        <strain evidence="1">Nanhai2018</strain>
        <tissue evidence="1">Muscle</tissue>
    </source>
</reference>
<sequence length="104" mass="11885">MCEHRQYLELGKSGIISCSFQEGFFGVFWFNTTNYRSEEPILHFTQSSKTGVGYTSGEYDVLENGSLVIINVTFQHETSFTVAYFQSQRDAALYYDVKVVVLGR</sequence>
<dbReference type="OrthoDB" id="10473521at2759"/>
<protein>
    <submittedName>
        <fullName evidence="1">Uncharacterized protein</fullName>
    </submittedName>
</protein>
<name>A0A9Q1HME3_HOLLE</name>
<dbReference type="InterPro" id="IPR036179">
    <property type="entry name" value="Ig-like_dom_sf"/>
</dbReference>
<dbReference type="Gene3D" id="2.60.40.10">
    <property type="entry name" value="Immunoglobulins"/>
    <property type="match status" value="1"/>
</dbReference>
<dbReference type="InterPro" id="IPR013783">
    <property type="entry name" value="Ig-like_fold"/>
</dbReference>
<evidence type="ECO:0000313" key="1">
    <source>
        <dbReference type="EMBL" id="KAJ8051058.1"/>
    </source>
</evidence>
<keyword evidence="2" id="KW-1185">Reference proteome</keyword>
<proteinExistence type="predicted"/>
<dbReference type="AlphaFoldDB" id="A0A9Q1HME3"/>
<dbReference type="SUPFAM" id="SSF48726">
    <property type="entry name" value="Immunoglobulin"/>
    <property type="match status" value="1"/>
</dbReference>
<accession>A0A9Q1HME3</accession>
<dbReference type="EMBL" id="JAIZAY010000001">
    <property type="protein sequence ID" value="KAJ8051058.1"/>
    <property type="molecule type" value="Genomic_DNA"/>
</dbReference>